<dbReference type="InParanoid" id="A0A061EZ89"/>
<keyword evidence="3" id="KW-1185">Reference proteome</keyword>
<gene>
    <name evidence="2" type="ORF">TCM_025784</name>
</gene>
<dbReference type="eggNOG" id="ENOG502SV8Q">
    <property type="taxonomic scope" value="Eukaryota"/>
</dbReference>
<dbReference type="SUPFAM" id="SSF81383">
    <property type="entry name" value="F-box domain"/>
    <property type="match status" value="1"/>
</dbReference>
<dbReference type="PANTHER" id="PTHR35546">
    <property type="entry name" value="F-BOX PROTEIN INTERACTION DOMAIN PROTEIN-RELATED"/>
    <property type="match status" value="1"/>
</dbReference>
<dbReference type="InterPro" id="IPR001810">
    <property type="entry name" value="F-box_dom"/>
</dbReference>
<dbReference type="InterPro" id="IPR055290">
    <property type="entry name" value="At3g26010-like"/>
</dbReference>
<dbReference type="Proteomes" id="UP000026915">
    <property type="component" value="Chromosome 5"/>
</dbReference>
<dbReference type="Gramene" id="EOY10420">
    <property type="protein sequence ID" value="EOY10420"/>
    <property type="gene ID" value="TCM_025784"/>
</dbReference>
<feature type="domain" description="F-box" evidence="1">
    <location>
        <begin position="24"/>
        <end position="58"/>
    </location>
</feature>
<name>A0A061EZ89_THECC</name>
<organism evidence="2 3">
    <name type="scientific">Theobroma cacao</name>
    <name type="common">Cacao</name>
    <name type="synonym">Cocoa</name>
    <dbReference type="NCBI Taxonomy" id="3641"/>
    <lineage>
        <taxon>Eukaryota</taxon>
        <taxon>Viridiplantae</taxon>
        <taxon>Streptophyta</taxon>
        <taxon>Embryophyta</taxon>
        <taxon>Tracheophyta</taxon>
        <taxon>Spermatophyta</taxon>
        <taxon>Magnoliopsida</taxon>
        <taxon>eudicotyledons</taxon>
        <taxon>Gunneridae</taxon>
        <taxon>Pentapetalae</taxon>
        <taxon>rosids</taxon>
        <taxon>malvids</taxon>
        <taxon>Malvales</taxon>
        <taxon>Malvaceae</taxon>
        <taxon>Byttnerioideae</taxon>
        <taxon>Theobroma</taxon>
    </lineage>
</organism>
<dbReference type="STRING" id="3641.A0A061EZ89"/>
<dbReference type="EMBL" id="CM001883">
    <property type="protein sequence ID" value="EOY10420.1"/>
    <property type="molecule type" value="Genomic_DNA"/>
</dbReference>
<dbReference type="InterPro" id="IPR036047">
    <property type="entry name" value="F-box-like_dom_sf"/>
</dbReference>
<sequence>MVTTRSSSRLRVKITSAETVANNEDLFQEILPRLPTKTLLKFKLVSKPWLSLISSTHFSLSHTRFLQNNHSLKPHALFLDILYEKLPSKFMFLHLNPDINPLPSFNFIDVRCVKIIQSCIGLLLWVSVSDDGLRFFVCNPTTKKFKVISIPSRQEIYNSYDYVANSMGLDLSKSTKLFLDNDASVNLAFDPIVRFCQHGVNLAFDPYKSPHYKISSIWREVLFSKDPENTTFYIFPRYSVDIYSSETNSWSVSKIEFNSKKYIHADHAVFFKGAIHWDCSDTQSWYIDVNNECLKTMPMPRVNKGYRYFGESGGHLHLAVATEFPHLEFTIFEMEADYSSWSSKYNVTLLVVPRRRSRIQSYLLSYALQCDEKQGDSIVIALSNDKGYSYNLESGTVQKLWCSNVKKYEHDHTSRFHALQYFESLSCI</sequence>
<dbReference type="Pfam" id="PF00646">
    <property type="entry name" value="F-box"/>
    <property type="match status" value="1"/>
</dbReference>
<evidence type="ECO:0000313" key="2">
    <source>
        <dbReference type="EMBL" id="EOY10420.1"/>
    </source>
</evidence>
<evidence type="ECO:0000259" key="1">
    <source>
        <dbReference type="Pfam" id="PF00646"/>
    </source>
</evidence>
<reference evidence="2 3" key="1">
    <citation type="journal article" date="2013" name="Genome Biol.">
        <title>The genome sequence of the most widely cultivated cacao type and its use to identify candidate genes regulating pod color.</title>
        <authorList>
            <person name="Motamayor J.C."/>
            <person name="Mockaitis K."/>
            <person name="Schmutz J."/>
            <person name="Haiminen N."/>
            <person name="Iii D.L."/>
            <person name="Cornejo O."/>
            <person name="Findley S.D."/>
            <person name="Zheng P."/>
            <person name="Utro F."/>
            <person name="Royaert S."/>
            <person name="Saski C."/>
            <person name="Jenkins J."/>
            <person name="Podicheti R."/>
            <person name="Zhao M."/>
            <person name="Scheffler B.E."/>
            <person name="Stack J.C."/>
            <person name="Feltus F.A."/>
            <person name="Mustiga G.M."/>
            <person name="Amores F."/>
            <person name="Phillips W."/>
            <person name="Marelli J.P."/>
            <person name="May G.D."/>
            <person name="Shapiro H."/>
            <person name="Ma J."/>
            <person name="Bustamante C.D."/>
            <person name="Schnell R.J."/>
            <person name="Main D."/>
            <person name="Gilbert D."/>
            <person name="Parida L."/>
            <person name="Kuhn D.N."/>
        </authorList>
    </citation>
    <scope>NUCLEOTIDE SEQUENCE [LARGE SCALE GENOMIC DNA]</scope>
    <source>
        <strain evidence="3">cv. Matina 1-6</strain>
    </source>
</reference>
<dbReference type="PANTHER" id="PTHR35546:SF115">
    <property type="entry name" value="F-BOX DOMAIN-CONTAINING PROTEIN"/>
    <property type="match status" value="1"/>
</dbReference>
<dbReference type="OMA" id="MAESHID"/>
<evidence type="ECO:0000313" key="3">
    <source>
        <dbReference type="Proteomes" id="UP000026915"/>
    </source>
</evidence>
<dbReference type="AlphaFoldDB" id="A0A061EZ89"/>
<dbReference type="HOGENOM" id="CLU_043734_0_0_1"/>
<proteinExistence type="predicted"/>
<protein>
    <submittedName>
        <fullName evidence="2">F-box family protein, putative</fullName>
    </submittedName>
</protein>
<accession>A0A061EZ89</accession>